<dbReference type="Pfam" id="PF03372">
    <property type="entry name" value="Exo_endo_phos"/>
    <property type="match status" value="1"/>
</dbReference>
<organism evidence="16 17">
    <name type="scientific">Phyllotreta striolata</name>
    <name type="common">Striped flea beetle</name>
    <name type="synonym">Crioceris striolata</name>
    <dbReference type="NCBI Taxonomy" id="444603"/>
    <lineage>
        <taxon>Eukaryota</taxon>
        <taxon>Metazoa</taxon>
        <taxon>Ecdysozoa</taxon>
        <taxon>Arthropoda</taxon>
        <taxon>Hexapoda</taxon>
        <taxon>Insecta</taxon>
        <taxon>Pterygota</taxon>
        <taxon>Neoptera</taxon>
        <taxon>Endopterygota</taxon>
        <taxon>Coleoptera</taxon>
        <taxon>Polyphaga</taxon>
        <taxon>Cucujiformia</taxon>
        <taxon>Chrysomeloidea</taxon>
        <taxon>Chrysomelidae</taxon>
        <taxon>Galerucinae</taxon>
        <taxon>Alticini</taxon>
        <taxon>Phyllotreta</taxon>
    </lineage>
</organism>
<dbReference type="GO" id="GO:0000288">
    <property type="term" value="P:nuclear-transcribed mRNA catabolic process, deadenylation-dependent decay"/>
    <property type="evidence" value="ECO:0007669"/>
    <property type="project" value="TreeGrafter"/>
</dbReference>
<dbReference type="InterPro" id="IPR048821">
    <property type="entry name" value="PDE12-like_N"/>
</dbReference>
<feature type="domain" description="2',5'-phosphodiesterase 12-like N-terminal" evidence="15">
    <location>
        <begin position="147"/>
        <end position="237"/>
    </location>
</feature>
<dbReference type="InterPro" id="IPR005135">
    <property type="entry name" value="Endo/exonuclease/phosphatase"/>
</dbReference>
<evidence type="ECO:0000256" key="3">
    <source>
        <dbReference type="ARBA" id="ARBA00022553"/>
    </source>
</evidence>
<dbReference type="OrthoDB" id="412787at2759"/>
<name>A0A9N9TLY5_PHYSR</name>
<dbReference type="InterPro" id="IPR050410">
    <property type="entry name" value="CCR4/nocturin_mRNA_transcr"/>
</dbReference>
<reference evidence="16" key="1">
    <citation type="submission" date="2022-01" db="EMBL/GenBank/DDBJ databases">
        <authorList>
            <person name="King R."/>
        </authorList>
    </citation>
    <scope>NUCLEOTIDE SEQUENCE</scope>
</reference>
<dbReference type="PANTHER" id="PTHR12121">
    <property type="entry name" value="CARBON CATABOLITE REPRESSOR PROTEIN 4"/>
    <property type="match status" value="1"/>
</dbReference>
<comment type="cofactor">
    <cofactor evidence="1">
        <name>Mg(2+)</name>
        <dbReference type="ChEBI" id="CHEBI:18420"/>
    </cofactor>
</comment>
<dbReference type="AlphaFoldDB" id="A0A9N9TLY5"/>
<evidence type="ECO:0000256" key="10">
    <source>
        <dbReference type="ARBA" id="ARBA00022946"/>
    </source>
</evidence>
<keyword evidence="11" id="KW-0496">Mitochondrion</keyword>
<sequence length="587" mass="67539">MFLKCRKLLKISCISNFKKYIHKYIFNMEKAYLRHLEGGDQFELALKYSNEALKINRQFNFNRRLSESIESFTSRVATNVEKMMVKKTKKRKKEETSDKVAPKIDVVVLLNDAEVSKDAQCKDIFQSGNDVTLKIMDKQFKIIVNSPWIVTLSLPVSILAGFPTYPSKFESVYTNKDLSQFVWSKSKDEKNWSIVGQDYIFSPSNEDINSYIKLTCTPKNEAFEGPTVECISVCRVEANPGLCPFEVRHQFTNKRAKENEIRVVTYNILADLYCDSDYTRTHLHPYCPPYALEIDYRKQLILKEIIGYNSDIICLQEVDKKVFKYDLKPVLGHLGYGSNFYTKGNEVAEGLALFYSREKFSLLEDLSQRLVFSEKISTDIIFADIWEKISKNENLAKRILDRSTTLQVNVLESKNRNEILVVANTHLYFHPDADHIRLLHGGLAIRYLEHFINSLKEKMTSKRISLIFCGDFNSVPSCGIYKLYTNGEVPKNFIDYESSKYKDELVEGVELKQPFKLASACGTPKYTNYTSGFSDCLDYIFYETDNLEVSQVVPLPSHEEVTANVALPSVVFPSDHIALVSDLKWLD</sequence>
<evidence type="ECO:0000256" key="8">
    <source>
        <dbReference type="ARBA" id="ARBA00022839"/>
    </source>
</evidence>
<gene>
    <name evidence="16" type="ORF">PHYEVI_LOCUS5347</name>
</gene>
<dbReference type="EMBL" id="OU900095">
    <property type="protein sequence ID" value="CAG9858960.1"/>
    <property type="molecule type" value="Genomic_DNA"/>
</dbReference>
<dbReference type="Gene3D" id="3.60.10.10">
    <property type="entry name" value="Endonuclease/exonuclease/phosphatase"/>
    <property type="match status" value="1"/>
</dbReference>
<dbReference type="FunFam" id="3.60.10.10:FF:000018">
    <property type="entry name" value="2',5'-phosphodiesterase 12"/>
    <property type="match status" value="1"/>
</dbReference>
<dbReference type="Pfam" id="PF21171">
    <property type="entry name" value="PDE12-like_N"/>
    <property type="match status" value="1"/>
</dbReference>
<comment type="subcellular location">
    <subcellularLocation>
        <location evidence="2">Mitochondrion matrix</location>
    </subcellularLocation>
</comment>
<evidence type="ECO:0000259" key="14">
    <source>
        <dbReference type="Pfam" id="PF03372"/>
    </source>
</evidence>
<evidence type="ECO:0000256" key="11">
    <source>
        <dbReference type="ARBA" id="ARBA00023128"/>
    </source>
</evidence>
<feature type="domain" description="Endonuclease/exonuclease/phosphatase" evidence="14">
    <location>
        <begin position="264"/>
        <end position="576"/>
    </location>
</feature>
<keyword evidence="9" id="KW-0460">Magnesium</keyword>
<accession>A0A9N9TLY5</accession>
<dbReference type="Proteomes" id="UP001153712">
    <property type="component" value="Chromosome 2"/>
</dbReference>
<evidence type="ECO:0000256" key="1">
    <source>
        <dbReference type="ARBA" id="ARBA00001946"/>
    </source>
</evidence>
<keyword evidence="17" id="KW-1185">Reference proteome</keyword>
<evidence type="ECO:0000256" key="13">
    <source>
        <dbReference type="ARBA" id="ARBA00083541"/>
    </source>
</evidence>
<keyword evidence="5" id="KW-0540">Nuclease</keyword>
<keyword evidence="7" id="KW-0378">Hydrolase</keyword>
<evidence type="ECO:0000256" key="2">
    <source>
        <dbReference type="ARBA" id="ARBA00004305"/>
    </source>
</evidence>
<dbReference type="GO" id="GO:0005759">
    <property type="term" value="C:mitochondrial matrix"/>
    <property type="evidence" value="ECO:0007669"/>
    <property type="project" value="UniProtKB-SubCell"/>
</dbReference>
<dbReference type="GO" id="GO:0006397">
    <property type="term" value="P:mRNA processing"/>
    <property type="evidence" value="ECO:0007669"/>
    <property type="project" value="UniProtKB-KW"/>
</dbReference>
<keyword evidence="8" id="KW-0269">Exonuclease</keyword>
<dbReference type="SUPFAM" id="SSF56219">
    <property type="entry name" value="DNase I-like"/>
    <property type="match status" value="1"/>
</dbReference>
<evidence type="ECO:0000313" key="17">
    <source>
        <dbReference type="Proteomes" id="UP001153712"/>
    </source>
</evidence>
<evidence type="ECO:0000256" key="4">
    <source>
        <dbReference type="ARBA" id="ARBA00022664"/>
    </source>
</evidence>
<evidence type="ECO:0000256" key="9">
    <source>
        <dbReference type="ARBA" id="ARBA00022842"/>
    </source>
</evidence>
<keyword evidence="10" id="KW-0809">Transit peptide</keyword>
<evidence type="ECO:0000256" key="6">
    <source>
        <dbReference type="ARBA" id="ARBA00022723"/>
    </source>
</evidence>
<dbReference type="PANTHER" id="PTHR12121:SF37">
    <property type="entry name" value="2',5'-PHOSPHODIESTERASE 12"/>
    <property type="match status" value="1"/>
</dbReference>
<evidence type="ECO:0000256" key="5">
    <source>
        <dbReference type="ARBA" id="ARBA00022722"/>
    </source>
</evidence>
<proteinExistence type="predicted"/>
<keyword evidence="6" id="KW-0479">Metal-binding</keyword>
<keyword evidence="3" id="KW-0597">Phosphoprotein</keyword>
<evidence type="ECO:0000313" key="16">
    <source>
        <dbReference type="EMBL" id="CAG9858960.1"/>
    </source>
</evidence>
<dbReference type="InterPro" id="IPR036691">
    <property type="entry name" value="Endo/exonu/phosph_ase_sf"/>
</dbReference>
<evidence type="ECO:0000256" key="12">
    <source>
        <dbReference type="ARBA" id="ARBA00072755"/>
    </source>
</evidence>
<evidence type="ECO:0000256" key="7">
    <source>
        <dbReference type="ARBA" id="ARBA00022801"/>
    </source>
</evidence>
<dbReference type="GO" id="GO:0046872">
    <property type="term" value="F:metal ion binding"/>
    <property type="evidence" value="ECO:0007669"/>
    <property type="project" value="UniProtKB-KW"/>
</dbReference>
<protein>
    <recommendedName>
        <fullName evidence="12">2',5'-phosphodiesterase 12</fullName>
    </recommendedName>
    <alternativeName>
        <fullName evidence="13">Mitochondrial deadenylase</fullName>
    </alternativeName>
</protein>
<keyword evidence="4" id="KW-0507">mRNA processing</keyword>
<dbReference type="GO" id="GO:0004535">
    <property type="term" value="F:poly(A)-specific ribonuclease activity"/>
    <property type="evidence" value="ECO:0007669"/>
    <property type="project" value="UniProtKB-ARBA"/>
</dbReference>
<evidence type="ECO:0000259" key="15">
    <source>
        <dbReference type="Pfam" id="PF21171"/>
    </source>
</evidence>